<feature type="chain" id="PRO_5010402225" description="Cell wall galactomannoprotein" evidence="1">
    <location>
        <begin position="21"/>
        <end position="171"/>
    </location>
</feature>
<dbReference type="Proteomes" id="UP000027002">
    <property type="component" value="Chromosome 1"/>
</dbReference>
<evidence type="ECO:0000313" key="3">
    <source>
        <dbReference type="EMBL" id="QUC17087.1"/>
    </source>
</evidence>
<evidence type="ECO:0000313" key="4">
    <source>
        <dbReference type="Proteomes" id="UP000027002"/>
    </source>
</evidence>
<evidence type="ECO:0000313" key="5">
    <source>
        <dbReference type="Proteomes" id="UP000054053"/>
    </source>
</evidence>
<sequence>MQLKLLCSVALAASVFAVDADPLVATLNSINNAYAAINQGIRVWTGDYTGAVALISQASKLATAIAQTPAPDPSTTPTDATLQERQAALDAVAKTLDDYLEIAYAVKPKVERVIPPIKALVVAVVKALQDGFSALAKIYLAAVPDGKKAASQAAFARIDNNLQTVIRLYSS</sequence>
<dbReference type="OrthoDB" id="4939505at2759"/>
<organism evidence="2 5">
    <name type="scientific">Ustilaginoidea virens</name>
    <name type="common">Rice false smut fungus</name>
    <name type="synonym">Villosiclava virens</name>
    <dbReference type="NCBI Taxonomy" id="1159556"/>
    <lineage>
        <taxon>Eukaryota</taxon>
        <taxon>Fungi</taxon>
        <taxon>Dikarya</taxon>
        <taxon>Ascomycota</taxon>
        <taxon>Pezizomycotina</taxon>
        <taxon>Sordariomycetes</taxon>
        <taxon>Hypocreomycetidae</taxon>
        <taxon>Hypocreales</taxon>
        <taxon>Clavicipitaceae</taxon>
        <taxon>Ustilaginoidea</taxon>
    </lineage>
</organism>
<name>A0A063C294_USTVR</name>
<feature type="signal peptide" evidence="1">
    <location>
        <begin position="1"/>
        <end position="20"/>
    </location>
</feature>
<dbReference type="EMBL" id="BBTG02000054">
    <property type="protein sequence ID" value="GAO17683.1"/>
    <property type="molecule type" value="Genomic_DNA"/>
</dbReference>
<dbReference type="RefSeq" id="XP_042994760.1">
    <property type="nucleotide sequence ID" value="XM_043138826.1"/>
</dbReference>
<evidence type="ECO:0000256" key="1">
    <source>
        <dbReference type="SAM" id="SignalP"/>
    </source>
</evidence>
<reference evidence="3" key="3">
    <citation type="submission" date="2020-03" db="EMBL/GenBank/DDBJ databases">
        <title>A mixture of massive structural variations and highly conserved coding sequences in Ustilaginoidea virens genome.</title>
        <authorList>
            <person name="Zhang K."/>
            <person name="Zhao Z."/>
            <person name="Zhang Z."/>
            <person name="Li Y."/>
            <person name="Hsiang T."/>
            <person name="Sun W."/>
        </authorList>
    </citation>
    <scope>NUCLEOTIDE SEQUENCE</scope>
    <source>
        <strain evidence="3">UV-8b</strain>
    </source>
</reference>
<protein>
    <recommendedName>
        <fullName evidence="6">Cell wall galactomannoprotein</fullName>
    </recommendedName>
</protein>
<evidence type="ECO:0000313" key="2">
    <source>
        <dbReference type="EMBL" id="GAO17683.1"/>
    </source>
</evidence>
<reference evidence="5" key="2">
    <citation type="journal article" date="2016" name="Genome Announc.">
        <title>Genome sequence of Ustilaginoidea virens IPU010, a rice pathogenic fungus causing false smut.</title>
        <authorList>
            <person name="Kumagai T."/>
            <person name="Ishii T."/>
            <person name="Terai G."/>
            <person name="Umemura M."/>
            <person name="Machida M."/>
            <person name="Asai K."/>
        </authorList>
    </citation>
    <scope>NUCLEOTIDE SEQUENCE [LARGE SCALE GENOMIC DNA]</scope>
    <source>
        <strain evidence="5">IPU010</strain>
    </source>
</reference>
<dbReference type="EMBL" id="CP072753">
    <property type="protein sequence ID" value="QUC17087.1"/>
    <property type="molecule type" value="Genomic_DNA"/>
</dbReference>
<gene>
    <name evidence="3" type="ORF">UV8b_01328</name>
    <name evidence="2" type="ORF">UVI_02058440</name>
</gene>
<dbReference type="AlphaFoldDB" id="A0A063C294"/>
<accession>A0A063C294</accession>
<dbReference type="KEGG" id="uvi:66062106"/>
<dbReference type="GeneID" id="66062106"/>
<dbReference type="HOGENOM" id="CLU_1578889_0_0_1"/>
<dbReference type="Proteomes" id="UP000054053">
    <property type="component" value="Unassembled WGS sequence"/>
</dbReference>
<reference evidence="2" key="1">
    <citation type="journal article" date="2016" name="Genome Announc.">
        <title>Genome Sequence of Ustilaginoidea virens IPU010, a Rice Pathogenic Fungus Causing False Smut.</title>
        <authorList>
            <person name="Kumagai T."/>
            <person name="Ishii T."/>
            <person name="Terai G."/>
            <person name="Umemura M."/>
            <person name="Machida M."/>
            <person name="Asai K."/>
        </authorList>
    </citation>
    <scope>NUCLEOTIDE SEQUENCE [LARGE SCALE GENOMIC DNA]</scope>
    <source>
        <strain evidence="2">IPU010</strain>
    </source>
</reference>
<proteinExistence type="predicted"/>
<keyword evidence="4" id="KW-1185">Reference proteome</keyword>
<keyword evidence="1" id="KW-0732">Signal</keyword>
<evidence type="ECO:0008006" key="6">
    <source>
        <dbReference type="Google" id="ProtNLM"/>
    </source>
</evidence>